<dbReference type="Pfam" id="PF01571">
    <property type="entry name" value="GCV_T"/>
    <property type="match status" value="1"/>
</dbReference>
<feature type="domain" description="Aminomethyltransferase C-terminal" evidence="9">
    <location>
        <begin position="332"/>
        <end position="411"/>
    </location>
</feature>
<evidence type="ECO:0000256" key="7">
    <source>
        <dbReference type="PIRSR" id="PIRSR006487-1"/>
    </source>
</evidence>
<dbReference type="SUPFAM" id="SSF103025">
    <property type="entry name" value="Folate-binding domain"/>
    <property type="match status" value="1"/>
</dbReference>
<comment type="catalytic activity">
    <reaction evidence="6">
        <text>N(6)-[(R)-S(8)-aminomethyldihydrolipoyl]-L-lysyl-[protein] + (6S)-5,6,7,8-tetrahydrofolate = N(6)-[(R)-dihydrolipoyl]-L-lysyl-[protein] + (6R)-5,10-methylene-5,6,7,8-tetrahydrofolate + NH4(+)</text>
        <dbReference type="Rhea" id="RHEA:16945"/>
        <dbReference type="Rhea" id="RHEA-COMP:10475"/>
        <dbReference type="Rhea" id="RHEA-COMP:10492"/>
        <dbReference type="ChEBI" id="CHEBI:15636"/>
        <dbReference type="ChEBI" id="CHEBI:28938"/>
        <dbReference type="ChEBI" id="CHEBI:57453"/>
        <dbReference type="ChEBI" id="CHEBI:83100"/>
        <dbReference type="ChEBI" id="CHEBI:83143"/>
        <dbReference type="EC" id="2.1.2.10"/>
    </reaction>
</comment>
<dbReference type="SUPFAM" id="SSF101790">
    <property type="entry name" value="Aminomethyltransferase beta-barrel domain"/>
    <property type="match status" value="1"/>
</dbReference>
<dbReference type="Proteomes" id="UP000198417">
    <property type="component" value="Unassembled WGS sequence"/>
</dbReference>
<dbReference type="EC" id="2.1.2.10" evidence="2"/>
<keyword evidence="10" id="KW-0489">Methyltransferase</keyword>
<organism evidence="10 11">
    <name type="scientific">Puniceibacterium sediminis</name>
    <dbReference type="NCBI Taxonomy" id="1608407"/>
    <lineage>
        <taxon>Bacteria</taxon>
        <taxon>Pseudomonadati</taxon>
        <taxon>Pseudomonadota</taxon>
        <taxon>Alphaproteobacteria</taxon>
        <taxon>Rhodobacterales</taxon>
        <taxon>Paracoccaceae</taxon>
        <taxon>Puniceibacterium</taxon>
    </lineage>
</organism>
<evidence type="ECO:0000256" key="5">
    <source>
        <dbReference type="ARBA" id="ARBA00031395"/>
    </source>
</evidence>
<dbReference type="NCBIfam" id="NF010093">
    <property type="entry name" value="PRK13579.1"/>
    <property type="match status" value="1"/>
</dbReference>
<dbReference type="NCBIfam" id="TIGR00528">
    <property type="entry name" value="gcvT"/>
    <property type="match status" value="1"/>
</dbReference>
<dbReference type="Pfam" id="PF08669">
    <property type="entry name" value="GCV_T_C"/>
    <property type="match status" value="1"/>
</dbReference>
<evidence type="ECO:0000256" key="3">
    <source>
        <dbReference type="ARBA" id="ARBA00022576"/>
    </source>
</evidence>
<dbReference type="AlphaFoldDB" id="A0A238ZC02"/>
<dbReference type="Gene3D" id="3.30.1360.120">
    <property type="entry name" value="Probable tRNA modification gtpase trme, domain 1"/>
    <property type="match status" value="1"/>
</dbReference>
<protein>
    <recommendedName>
        <fullName evidence="2">aminomethyltransferase</fullName>
        <ecNumber evidence="2">2.1.2.10</ecNumber>
    </recommendedName>
    <alternativeName>
        <fullName evidence="5">Glycine cleavage system T protein</fullName>
    </alternativeName>
</protein>
<dbReference type="InterPro" id="IPR028896">
    <property type="entry name" value="GcvT/YgfZ/DmdA"/>
</dbReference>
<dbReference type="GO" id="GO:0006546">
    <property type="term" value="P:glycine catabolic process"/>
    <property type="evidence" value="ECO:0007669"/>
    <property type="project" value="InterPro"/>
</dbReference>
<keyword evidence="3" id="KW-0032">Aminotransferase</keyword>
<gene>
    <name evidence="10" type="ORF">SAMN06265370_12812</name>
</gene>
<dbReference type="GO" id="GO:0005960">
    <property type="term" value="C:glycine cleavage complex"/>
    <property type="evidence" value="ECO:0007669"/>
    <property type="project" value="InterPro"/>
</dbReference>
<keyword evidence="4 10" id="KW-0808">Transferase</keyword>
<dbReference type="GO" id="GO:0032259">
    <property type="term" value="P:methylation"/>
    <property type="evidence" value="ECO:0007669"/>
    <property type="project" value="UniProtKB-KW"/>
</dbReference>
<dbReference type="EMBL" id="FZNN01000028">
    <property type="protein sequence ID" value="SNR80612.1"/>
    <property type="molecule type" value="Genomic_DNA"/>
</dbReference>
<dbReference type="OrthoDB" id="9774591at2"/>
<dbReference type="InterPro" id="IPR029043">
    <property type="entry name" value="GcvT/YgfZ_C"/>
</dbReference>
<evidence type="ECO:0000259" key="9">
    <source>
        <dbReference type="Pfam" id="PF08669"/>
    </source>
</evidence>
<dbReference type="Gene3D" id="4.10.1250.10">
    <property type="entry name" value="Aminomethyltransferase fragment"/>
    <property type="match status" value="1"/>
</dbReference>
<dbReference type="InterPro" id="IPR013977">
    <property type="entry name" value="GcvT_C"/>
</dbReference>
<name>A0A238ZC02_9RHOB</name>
<dbReference type="InterPro" id="IPR006223">
    <property type="entry name" value="GcvT"/>
</dbReference>
<keyword evidence="11" id="KW-1185">Reference proteome</keyword>
<evidence type="ECO:0000259" key="8">
    <source>
        <dbReference type="Pfam" id="PF01571"/>
    </source>
</evidence>
<evidence type="ECO:0000256" key="4">
    <source>
        <dbReference type="ARBA" id="ARBA00022679"/>
    </source>
</evidence>
<evidence type="ECO:0000256" key="6">
    <source>
        <dbReference type="ARBA" id="ARBA00047665"/>
    </source>
</evidence>
<dbReference type="PANTHER" id="PTHR43757:SF2">
    <property type="entry name" value="AMINOMETHYLTRANSFERASE, MITOCHONDRIAL"/>
    <property type="match status" value="1"/>
</dbReference>
<dbReference type="GO" id="GO:0008168">
    <property type="term" value="F:methyltransferase activity"/>
    <property type="evidence" value="ECO:0007669"/>
    <property type="project" value="UniProtKB-KW"/>
</dbReference>
<dbReference type="PIRSF" id="PIRSF006487">
    <property type="entry name" value="GcvT"/>
    <property type="match status" value="1"/>
</dbReference>
<accession>A0A238ZC02</accession>
<dbReference type="GO" id="GO:0008483">
    <property type="term" value="F:transaminase activity"/>
    <property type="evidence" value="ECO:0007669"/>
    <property type="project" value="UniProtKB-KW"/>
</dbReference>
<evidence type="ECO:0000313" key="11">
    <source>
        <dbReference type="Proteomes" id="UP000198417"/>
    </source>
</evidence>
<dbReference type="InterPro" id="IPR006222">
    <property type="entry name" value="GCVT_N"/>
</dbReference>
<dbReference type="Gene3D" id="3.30.70.1400">
    <property type="entry name" value="Aminomethyltransferase beta-barrel domains"/>
    <property type="match status" value="1"/>
</dbReference>
<dbReference type="InterPro" id="IPR027266">
    <property type="entry name" value="TrmE/GcvT-like"/>
</dbReference>
<dbReference type="NCBIfam" id="NF001567">
    <property type="entry name" value="PRK00389.1"/>
    <property type="match status" value="1"/>
</dbReference>
<sequence length="418" mass="44523">MTDDTRKADDAGKTDLAQYEVSDVCGCGVNHGPGGHVHHHADHSEDHGPKRTPLYDLHLELGGKMVEFAGYEMPVQYPMGVLKEHQHTRAKAGLFDVSHMGQVILQSRLANVAEAFERLVPVDVLGLKEGRQRYAMFTNDEGGIEDDLMIANRGDHLLVVVNAACKDADVARMRAALEPDVIVRLLDSRALLALQGPMAEDVLAGLNPAVREMKFMDVATLELAGAECWISRSGYTGEDGYEISVPEAAAVDLARALLAHDDVAPIGLGARDSLRLEAGLCLYGHDIDATTSPVEGALNWAIQKVRRSGGGRSGGFPGADRILSELVGGAPRMRVGLLPGGRAPMREGVELFAAEDSPEPVGRVTSGGFGPTVGAPVAMGYVPTAMAVPGTVLYGEVRGKRLAVEVVKVPFTPANFKR</sequence>
<dbReference type="RefSeq" id="WP_089273490.1">
    <property type="nucleotide sequence ID" value="NZ_FZNN01000028.1"/>
</dbReference>
<reference evidence="10 11" key="1">
    <citation type="submission" date="2017-06" db="EMBL/GenBank/DDBJ databases">
        <authorList>
            <person name="Kim H.J."/>
            <person name="Triplett B.A."/>
        </authorList>
    </citation>
    <scope>NUCLEOTIDE SEQUENCE [LARGE SCALE GENOMIC DNA]</scope>
    <source>
        <strain evidence="10 11">DSM 29052</strain>
    </source>
</reference>
<evidence type="ECO:0000313" key="10">
    <source>
        <dbReference type="EMBL" id="SNR80612.1"/>
    </source>
</evidence>
<evidence type="ECO:0000256" key="1">
    <source>
        <dbReference type="ARBA" id="ARBA00008609"/>
    </source>
</evidence>
<feature type="domain" description="GCVT N-terminal" evidence="8">
    <location>
        <begin position="54"/>
        <end position="304"/>
    </location>
</feature>
<dbReference type="GO" id="GO:0004047">
    <property type="term" value="F:aminomethyltransferase activity"/>
    <property type="evidence" value="ECO:0007669"/>
    <property type="project" value="UniProtKB-EC"/>
</dbReference>
<evidence type="ECO:0000256" key="2">
    <source>
        <dbReference type="ARBA" id="ARBA00012616"/>
    </source>
</evidence>
<dbReference type="Gene3D" id="2.40.30.110">
    <property type="entry name" value="Aminomethyltransferase beta-barrel domains"/>
    <property type="match status" value="1"/>
</dbReference>
<feature type="binding site" evidence="7">
    <location>
        <position position="242"/>
    </location>
    <ligand>
        <name>substrate</name>
    </ligand>
</feature>
<comment type="similarity">
    <text evidence="1">Belongs to the GcvT family.</text>
</comment>
<proteinExistence type="inferred from homology"/>
<dbReference type="PANTHER" id="PTHR43757">
    <property type="entry name" value="AMINOMETHYLTRANSFERASE"/>
    <property type="match status" value="1"/>
</dbReference>